<evidence type="ECO:0000256" key="9">
    <source>
        <dbReference type="ARBA" id="ARBA00023136"/>
    </source>
</evidence>
<evidence type="ECO:0000256" key="2">
    <source>
        <dbReference type="ARBA" id="ARBA00004236"/>
    </source>
</evidence>
<dbReference type="GO" id="GO:0004888">
    <property type="term" value="F:transmembrane signaling receptor activity"/>
    <property type="evidence" value="ECO:0007669"/>
    <property type="project" value="InterPro"/>
</dbReference>
<dbReference type="PANTHER" id="PTHR18945">
    <property type="entry name" value="NEUROTRANSMITTER GATED ION CHANNEL"/>
    <property type="match status" value="1"/>
</dbReference>
<keyword evidence="4" id="KW-1003">Cell membrane</keyword>
<evidence type="ECO:0000313" key="15">
    <source>
        <dbReference type="EMBL" id="EYC02680.1"/>
    </source>
</evidence>
<feature type="domain" description="Neurotransmitter-gated ion-channel transmembrane" evidence="14">
    <location>
        <begin position="242"/>
        <end position="487"/>
    </location>
</feature>
<evidence type="ECO:0000256" key="10">
    <source>
        <dbReference type="ARBA" id="ARBA00023303"/>
    </source>
</evidence>
<reference evidence="16" key="1">
    <citation type="journal article" date="2015" name="Nat. Genet.">
        <title>The genome and transcriptome of the zoonotic hookworm Ancylostoma ceylanicum identify infection-specific gene families.</title>
        <authorList>
            <person name="Schwarz E.M."/>
            <person name="Hu Y."/>
            <person name="Antoshechkin I."/>
            <person name="Miller M.M."/>
            <person name="Sternberg P.W."/>
            <person name="Aroian R.V."/>
        </authorList>
    </citation>
    <scope>NUCLEOTIDE SEQUENCE</scope>
    <source>
        <strain evidence="16">HY135</strain>
    </source>
</reference>
<evidence type="ECO:0000259" key="14">
    <source>
        <dbReference type="Pfam" id="PF02932"/>
    </source>
</evidence>
<keyword evidence="9 11" id="KW-0472">Membrane</keyword>
<keyword evidence="3 11" id="KW-0813">Transport</keyword>
<dbReference type="FunFam" id="1.20.58.390:FF:000083">
    <property type="entry name" value="Ligand-Gated ion Channel"/>
    <property type="match status" value="1"/>
</dbReference>
<dbReference type="OrthoDB" id="442503at2759"/>
<feature type="chain" id="PRO_5012520019" description="Cation transporter family protein" evidence="12">
    <location>
        <begin position="16"/>
        <end position="563"/>
    </location>
</feature>
<dbReference type="InterPro" id="IPR038050">
    <property type="entry name" value="Neuro_actylchol_rec"/>
</dbReference>
<keyword evidence="7 11" id="KW-1133">Transmembrane helix</keyword>
<evidence type="ECO:0000256" key="8">
    <source>
        <dbReference type="ARBA" id="ARBA00023065"/>
    </source>
</evidence>
<organism evidence="15 16">
    <name type="scientific">Ancylostoma ceylanicum</name>
    <dbReference type="NCBI Taxonomy" id="53326"/>
    <lineage>
        <taxon>Eukaryota</taxon>
        <taxon>Metazoa</taxon>
        <taxon>Ecdysozoa</taxon>
        <taxon>Nematoda</taxon>
        <taxon>Chromadorea</taxon>
        <taxon>Rhabditida</taxon>
        <taxon>Rhabditina</taxon>
        <taxon>Rhabditomorpha</taxon>
        <taxon>Strongyloidea</taxon>
        <taxon>Ancylostomatidae</taxon>
        <taxon>Ancylostomatinae</taxon>
        <taxon>Ancylostoma</taxon>
    </lineage>
</organism>
<dbReference type="Pfam" id="PF02932">
    <property type="entry name" value="Neur_chan_memb"/>
    <property type="match status" value="1"/>
</dbReference>
<dbReference type="Gene3D" id="1.20.58.390">
    <property type="entry name" value="Neurotransmitter-gated ion-channel transmembrane domain"/>
    <property type="match status" value="1"/>
</dbReference>
<keyword evidence="16" id="KW-1185">Reference proteome</keyword>
<dbReference type="GO" id="GO:0005886">
    <property type="term" value="C:plasma membrane"/>
    <property type="evidence" value="ECO:0007669"/>
    <property type="project" value="UniProtKB-SubCell"/>
</dbReference>
<dbReference type="STRING" id="53326.A0A016TJ10"/>
<evidence type="ECO:0000256" key="1">
    <source>
        <dbReference type="ARBA" id="ARBA00004141"/>
    </source>
</evidence>
<sequence length="563" mass="65214">MWLLLQSLMWWTVRAEDLTFVPLNKEFLDRLRNETYYNRYATPTQYDGIPTNVSLSMFIEGMSSFSAQTMDYHLDMYFQQEWHDHRLAHNNSSPILVKDKKVFGEMWHPDVYFANAKSASFQEVTADNFLIWVYPDGRVWYDARISVVVSCNMDLWKYPLDSQECPLRVLSYAYPESVLRLVWSIKEGVLPIDRNPEITMPDMQLKDIRTGYCNGTYATGVWSCMTAVFYVEREMMHHVMQTYLPTALIVVISWFNFWLDVDSAPARVSLSITTLLTISTQANAVKLALPEVSYMKAIDVWMGSCMAFVFGVMIEFTICHFAKNQELIRCDPQPSLIVDTALSTLFGAARDIEDLNDEDLGISSRENHIALNMLNPERAEPRLRTLAADVNTNGARMFYSANLEVPTLSRRSSSMSRTLRYFVGADRLKRKRSKTSLSRLRQQVSRRAFHWTRTLRNLRGRRVAQRIDERCRTAFPVAFLLFNVAYWSFYLVELQTAVDKRRDRGATLWSSAAPRQCASWAETRRKTGTSRYLRRYTPADDCCARLVGAIDRNGMEYVWAGHQ</sequence>
<dbReference type="PRINTS" id="PR00253">
    <property type="entry name" value="GABAARECEPTR"/>
</dbReference>
<dbReference type="SUPFAM" id="SSF90112">
    <property type="entry name" value="Neurotransmitter-gated ion-channel transmembrane pore"/>
    <property type="match status" value="1"/>
</dbReference>
<dbReference type="SUPFAM" id="SSF63712">
    <property type="entry name" value="Nicotinic receptor ligand binding domain-like"/>
    <property type="match status" value="1"/>
</dbReference>
<proteinExistence type="inferred from homology"/>
<gene>
    <name evidence="15" type="primary">Acey_s0098.g3067</name>
    <name evidence="15" type="synonym">Acey-lgc-40</name>
    <name evidence="15" type="ORF">Y032_0098g3067</name>
</gene>
<keyword evidence="5 11" id="KW-0812">Transmembrane</keyword>
<evidence type="ECO:0000256" key="5">
    <source>
        <dbReference type="ARBA" id="ARBA00022692"/>
    </source>
</evidence>
<feature type="transmembrane region" description="Helical" evidence="11">
    <location>
        <begin position="300"/>
        <end position="319"/>
    </location>
</feature>
<keyword evidence="8 11" id="KW-0406">Ion transport</keyword>
<dbReference type="InterPro" id="IPR006028">
    <property type="entry name" value="GABAA/Glycine_rcpt"/>
</dbReference>
<dbReference type="InterPro" id="IPR036734">
    <property type="entry name" value="Neur_chan_lig-bd_sf"/>
</dbReference>
<dbReference type="EMBL" id="JARK01001434">
    <property type="protein sequence ID" value="EYC02680.1"/>
    <property type="molecule type" value="Genomic_DNA"/>
</dbReference>
<feature type="transmembrane region" description="Helical" evidence="11">
    <location>
        <begin position="474"/>
        <end position="492"/>
    </location>
</feature>
<keyword evidence="10 11" id="KW-0407">Ion channel</keyword>
<dbReference type="InterPro" id="IPR006202">
    <property type="entry name" value="Neur_chan_lig-bd"/>
</dbReference>
<comment type="similarity">
    <text evidence="11">Belongs to the ligand-gated ion channel (TC 1.A.9) family.</text>
</comment>
<evidence type="ECO:0000313" key="16">
    <source>
        <dbReference type="Proteomes" id="UP000024635"/>
    </source>
</evidence>
<evidence type="ECO:0000259" key="13">
    <source>
        <dbReference type="Pfam" id="PF02931"/>
    </source>
</evidence>
<feature type="transmembrane region" description="Helical" evidence="11">
    <location>
        <begin position="243"/>
        <end position="259"/>
    </location>
</feature>
<name>A0A016TJ10_9BILA</name>
<dbReference type="InterPro" id="IPR006029">
    <property type="entry name" value="Neurotrans-gated_channel_TM"/>
</dbReference>
<dbReference type="Gene3D" id="2.70.170.10">
    <property type="entry name" value="Neurotransmitter-gated ion-channel ligand-binding domain"/>
    <property type="match status" value="1"/>
</dbReference>
<feature type="domain" description="Neurotransmitter-gated ion-channel ligand-binding" evidence="13">
    <location>
        <begin position="26"/>
        <end position="225"/>
    </location>
</feature>
<dbReference type="NCBIfam" id="TIGR00860">
    <property type="entry name" value="LIC"/>
    <property type="match status" value="1"/>
</dbReference>
<comment type="caution">
    <text evidence="15">The sequence shown here is derived from an EMBL/GenBank/DDBJ whole genome shotgun (WGS) entry which is preliminary data.</text>
</comment>
<dbReference type="Proteomes" id="UP000024635">
    <property type="component" value="Unassembled WGS sequence"/>
</dbReference>
<comment type="caution">
    <text evidence="11">Lacks conserved residue(s) required for the propagation of feature annotation.</text>
</comment>
<dbReference type="PROSITE" id="PS00236">
    <property type="entry name" value="NEUROTR_ION_CHANNEL"/>
    <property type="match status" value="1"/>
</dbReference>
<evidence type="ECO:0000256" key="6">
    <source>
        <dbReference type="ARBA" id="ARBA00022729"/>
    </source>
</evidence>
<evidence type="ECO:0008006" key="17">
    <source>
        <dbReference type="Google" id="ProtNLM"/>
    </source>
</evidence>
<keyword evidence="6 12" id="KW-0732">Signal</keyword>
<dbReference type="InterPro" id="IPR006201">
    <property type="entry name" value="Neur_channel"/>
</dbReference>
<evidence type="ECO:0000256" key="4">
    <source>
        <dbReference type="ARBA" id="ARBA00022475"/>
    </source>
</evidence>
<dbReference type="AlphaFoldDB" id="A0A016TJ10"/>
<accession>A0A016TJ10</accession>
<evidence type="ECO:0000256" key="12">
    <source>
        <dbReference type="SAM" id="SignalP"/>
    </source>
</evidence>
<feature type="signal peptide" evidence="12">
    <location>
        <begin position="1"/>
        <end position="15"/>
    </location>
</feature>
<dbReference type="FunFam" id="2.70.170.10:FF:000039">
    <property type="entry name" value="Ligand-Gated ion Channel"/>
    <property type="match status" value="1"/>
</dbReference>
<dbReference type="PRINTS" id="PR00252">
    <property type="entry name" value="NRIONCHANNEL"/>
</dbReference>
<evidence type="ECO:0000256" key="7">
    <source>
        <dbReference type="ARBA" id="ARBA00022989"/>
    </source>
</evidence>
<dbReference type="CDD" id="cd18987">
    <property type="entry name" value="LGIC_ECD_anion"/>
    <property type="match status" value="1"/>
</dbReference>
<evidence type="ECO:0000256" key="11">
    <source>
        <dbReference type="RuleBase" id="RU000687"/>
    </source>
</evidence>
<dbReference type="GO" id="GO:0005230">
    <property type="term" value="F:extracellular ligand-gated monoatomic ion channel activity"/>
    <property type="evidence" value="ECO:0007669"/>
    <property type="project" value="InterPro"/>
</dbReference>
<dbReference type="CDD" id="cd19049">
    <property type="entry name" value="LGIC_TM_anion"/>
    <property type="match status" value="1"/>
</dbReference>
<dbReference type="Pfam" id="PF02931">
    <property type="entry name" value="Neur_chan_LBD"/>
    <property type="match status" value="1"/>
</dbReference>
<comment type="subcellular location">
    <subcellularLocation>
        <location evidence="2">Cell membrane</location>
    </subcellularLocation>
    <subcellularLocation>
        <location evidence="1">Membrane</location>
        <topology evidence="1">Multi-pass membrane protein</topology>
    </subcellularLocation>
</comment>
<protein>
    <recommendedName>
        <fullName evidence="17">Cation transporter family protein</fullName>
    </recommendedName>
</protein>
<dbReference type="InterPro" id="IPR036719">
    <property type="entry name" value="Neuro-gated_channel_TM_sf"/>
</dbReference>
<dbReference type="InterPro" id="IPR018000">
    <property type="entry name" value="Neurotransmitter_ion_chnl_CS"/>
</dbReference>
<evidence type="ECO:0000256" key="3">
    <source>
        <dbReference type="ARBA" id="ARBA00022448"/>
    </source>
</evidence>